<gene>
    <name evidence="2" type="ORF">RSO01_53620</name>
</gene>
<evidence type="ECO:0000256" key="1">
    <source>
        <dbReference type="SAM" id="MobiDB-lite"/>
    </source>
</evidence>
<dbReference type="OrthoDB" id="8404196at2"/>
<dbReference type="Proteomes" id="UP000321058">
    <property type="component" value="Unassembled WGS sequence"/>
</dbReference>
<evidence type="ECO:0000313" key="3">
    <source>
        <dbReference type="Proteomes" id="UP000321058"/>
    </source>
</evidence>
<dbReference type="EMBL" id="BKAJ01000095">
    <property type="protein sequence ID" value="GEP58196.1"/>
    <property type="molecule type" value="Genomic_DNA"/>
</dbReference>
<name>A0A512NGW3_9HYPH</name>
<protein>
    <submittedName>
        <fullName evidence="2">Uncharacterized protein</fullName>
    </submittedName>
</protein>
<comment type="caution">
    <text evidence="2">The sequence shown here is derived from an EMBL/GenBank/DDBJ whole genome shotgun (WGS) entry which is preliminary data.</text>
</comment>
<dbReference type="AlphaFoldDB" id="A0A512NGW3"/>
<feature type="region of interest" description="Disordered" evidence="1">
    <location>
        <begin position="84"/>
        <end position="107"/>
    </location>
</feature>
<proteinExistence type="predicted"/>
<dbReference type="RefSeq" id="WP_147153202.1">
    <property type="nucleotide sequence ID" value="NZ_BKAJ01000095.1"/>
</dbReference>
<organism evidence="2 3">
    <name type="scientific">Reyranella soli</name>
    <dbReference type="NCBI Taxonomy" id="1230389"/>
    <lineage>
        <taxon>Bacteria</taxon>
        <taxon>Pseudomonadati</taxon>
        <taxon>Pseudomonadota</taxon>
        <taxon>Alphaproteobacteria</taxon>
        <taxon>Hyphomicrobiales</taxon>
        <taxon>Reyranellaceae</taxon>
        <taxon>Reyranella</taxon>
    </lineage>
</organism>
<evidence type="ECO:0000313" key="2">
    <source>
        <dbReference type="EMBL" id="GEP58196.1"/>
    </source>
</evidence>
<accession>A0A512NGW3</accession>
<sequence>MLRYNLIMLAVGGLTMAAITPRDQADAQSGQSLAFAEHACLEYGVTPGTQTFERCVLGAAKAFDRGEPDVAYAEARVARASREACKSSDKTPYANDGSGCADGLTKQ</sequence>
<reference evidence="2 3" key="1">
    <citation type="submission" date="2019-07" db="EMBL/GenBank/DDBJ databases">
        <title>Whole genome shotgun sequence of Reyranella soli NBRC 108950.</title>
        <authorList>
            <person name="Hosoyama A."/>
            <person name="Uohara A."/>
            <person name="Ohji S."/>
            <person name="Ichikawa N."/>
        </authorList>
    </citation>
    <scope>NUCLEOTIDE SEQUENCE [LARGE SCALE GENOMIC DNA]</scope>
    <source>
        <strain evidence="2 3">NBRC 108950</strain>
    </source>
</reference>
<keyword evidence="3" id="KW-1185">Reference proteome</keyword>